<dbReference type="InterPro" id="IPR050884">
    <property type="entry name" value="CNP_phosphodiesterase-III"/>
</dbReference>
<dbReference type="PANTHER" id="PTHR42988:SF2">
    <property type="entry name" value="CYCLIC NUCLEOTIDE PHOSPHODIESTERASE CBUA0032-RELATED"/>
    <property type="match status" value="1"/>
</dbReference>
<sequence length="277" mass="28916">MSATGTTLVQLTDTHLLTGGALLHGRIDTWARTAEALEAAARFAPDAVLVTGDIADRGAQVHARAARLFEQAERELQCPIIVVPGNHDPAGSVGARFNRKRIASGPNPADTVHMIGGLRIIGLDTHGFREAAGGLSQPQLRWLLAVLETPAPGGTVLALHHPPIDCLMPALAGRGLARPGELAAVLAGSDVRAILCGHYHLPTSGSLGTIPVWVGPAVSYNHKLFATDAPAHDQDTSWFSVIKVGSGQLSATPVRVPRPLAVTAQVVAMPARQPALL</sequence>
<organism evidence="6 7">
    <name type="scientific">Paeniglutamicibacter sulfureus</name>
    <dbReference type="NCBI Taxonomy" id="43666"/>
    <lineage>
        <taxon>Bacteria</taxon>
        <taxon>Bacillati</taxon>
        <taxon>Actinomycetota</taxon>
        <taxon>Actinomycetes</taxon>
        <taxon>Micrococcales</taxon>
        <taxon>Micrococcaceae</taxon>
        <taxon>Paeniglutamicibacter</taxon>
    </lineage>
</organism>
<dbReference type="Proteomes" id="UP001183817">
    <property type="component" value="Unassembled WGS sequence"/>
</dbReference>
<name>A0ABU2BKQ8_9MICC</name>
<dbReference type="Gene3D" id="3.60.21.10">
    <property type="match status" value="1"/>
</dbReference>
<keyword evidence="3" id="KW-0408">Iron</keyword>
<comment type="similarity">
    <text evidence="4">Belongs to the cyclic nucleotide phosphodiesterase class-III family.</text>
</comment>
<feature type="domain" description="Calcineurin-like phosphoesterase" evidence="5">
    <location>
        <begin position="7"/>
        <end position="201"/>
    </location>
</feature>
<evidence type="ECO:0000256" key="3">
    <source>
        <dbReference type="ARBA" id="ARBA00023004"/>
    </source>
</evidence>
<dbReference type="SUPFAM" id="SSF56300">
    <property type="entry name" value="Metallo-dependent phosphatases"/>
    <property type="match status" value="1"/>
</dbReference>
<evidence type="ECO:0000259" key="5">
    <source>
        <dbReference type="Pfam" id="PF00149"/>
    </source>
</evidence>
<reference evidence="6 7" key="1">
    <citation type="submission" date="2023-07" db="EMBL/GenBank/DDBJ databases">
        <title>Sequencing the genomes of 1000 actinobacteria strains.</title>
        <authorList>
            <person name="Klenk H.-P."/>
        </authorList>
    </citation>
    <scope>NUCLEOTIDE SEQUENCE [LARGE SCALE GENOMIC DNA]</scope>
    <source>
        <strain evidence="6 7">DSM 20167</strain>
    </source>
</reference>
<evidence type="ECO:0000256" key="1">
    <source>
        <dbReference type="ARBA" id="ARBA00022723"/>
    </source>
</evidence>
<dbReference type="RefSeq" id="WP_310290882.1">
    <property type="nucleotide sequence ID" value="NZ_BAAAWO010000001.1"/>
</dbReference>
<evidence type="ECO:0000256" key="2">
    <source>
        <dbReference type="ARBA" id="ARBA00022801"/>
    </source>
</evidence>
<comment type="caution">
    <text evidence="6">The sequence shown here is derived from an EMBL/GenBank/DDBJ whole genome shotgun (WGS) entry which is preliminary data.</text>
</comment>
<proteinExistence type="inferred from homology"/>
<gene>
    <name evidence="6" type="ORF">J2S64_002517</name>
</gene>
<keyword evidence="1" id="KW-0479">Metal-binding</keyword>
<protein>
    <submittedName>
        <fullName evidence="6">3',5'-cyclic AMP phosphodiesterase CpdA</fullName>
    </submittedName>
</protein>
<dbReference type="Pfam" id="PF00149">
    <property type="entry name" value="Metallophos"/>
    <property type="match status" value="1"/>
</dbReference>
<dbReference type="InterPro" id="IPR029052">
    <property type="entry name" value="Metallo-depent_PP-like"/>
</dbReference>
<evidence type="ECO:0000256" key="4">
    <source>
        <dbReference type="ARBA" id="ARBA00025742"/>
    </source>
</evidence>
<dbReference type="InterPro" id="IPR004843">
    <property type="entry name" value="Calcineurin-like_PHP"/>
</dbReference>
<keyword evidence="2" id="KW-0378">Hydrolase</keyword>
<dbReference type="EMBL" id="JAVDYI010000001">
    <property type="protein sequence ID" value="MDR7358826.1"/>
    <property type="molecule type" value="Genomic_DNA"/>
</dbReference>
<dbReference type="PANTHER" id="PTHR42988">
    <property type="entry name" value="PHOSPHOHYDROLASE"/>
    <property type="match status" value="1"/>
</dbReference>
<keyword evidence="7" id="KW-1185">Reference proteome</keyword>
<accession>A0ABU2BKQ8</accession>
<evidence type="ECO:0000313" key="6">
    <source>
        <dbReference type="EMBL" id="MDR7358826.1"/>
    </source>
</evidence>
<evidence type="ECO:0000313" key="7">
    <source>
        <dbReference type="Proteomes" id="UP001183817"/>
    </source>
</evidence>